<evidence type="ECO:0000256" key="10">
    <source>
        <dbReference type="ARBA" id="ARBA00043924"/>
    </source>
</evidence>
<evidence type="ECO:0000259" key="15">
    <source>
        <dbReference type="SMART" id="SM00657"/>
    </source>
</evidence>
<comment type="subunit">
    <text evidence="11">Component of the RNA polymerase III complex consisting of 17 subunits: a ten-subunit horseshoe-shaped catalytic core composed of POLR3A/RPC1, POLR3B/RPC2, POLR1C/RPAC1, POLR1D/RPAC2, POLR3K/RPC10, POLR2E/RPABC1, POLR2F/RPABC2, POLR2H/RPABC3, POLR2K/RPABC4 and POLR2L/RPABC5; a mobile stalk composed of two subunits POLR3H/RPC8 and CRCP/RPC9, protruding from the core and functioning primarily in transcription initiation; and additional subunits homologous to general transcription factors of the RNA polymerase II machinery, POLR3C/RPC3-POLR3F/RPC6-POLR3G/RPC7 heterotrimer required for transcription initiation and POLR3D/RPC4-POLR3E/RPC5 heterodimer involved in both transcription initiation and termination.</text>
</comment>
<evidence type="ECO:0000256" key="5">
    <source>
        <dbReference type="ARBA" id="ARBA00022475"/>
    </source>
</evidence>
<dbReference type="InterPro" id="IPR010997">
    <property type="entry name" value="HRDC-like_sf"/>
</dbReference>
<name>A0A131XDN3_9ACAR</name>
<dbReference type="InterPro" id="IPR038846">
    <property type="entry name" value="RPC9"/>
</dbReference>
<reference evidence="16" key="1">
    <citation type="journal article" date="2017" name="Ticks Tick Borne Dis.">
        <title>An insight into the sialome of Hyalomma excavatum.</title>
        <authorList>
            <person name="Ribeiro J.M."/>
            <person name="Slovak M."/>
            <person name="Francischetti I.M."/>
        </authorList>
    </citation>
    <scope>NUCLEOTIDE SEQUENCE</scope>
    <source>
        <strain evidence="16">Samish</strain>
        <tissue evidence="16">Salivary glands</tissue>
    </source>
</reference>
<evidence type="ECO:0000256" key="3">
    <source>
        <dbReference type="ARBA" id="ARBA00006898"/>
    </source>
</evidence>
<comment type="function">
    <text evidence="10">Accessory protein for the calcitonin gene-related peptide (CGRP) receptor. It modulates CGRP responsiveness in a variety of tissues.</text>
</comment>
<evidence type="ECO:0000256" key="11">
    <source>
        <dbReference type="ARBA" id="ARBA00044007"/>
    </source>
</evidence>
<dbReference type="PANTHER" id="PTHR15561:SF0">
    <property type="entry name" value="DNA-DIRECTED RNA POLYMERASE III SUBUNIT RPC9"/>
    <property type="match status" value="1"/>
</dbReference>
<dbReference type="GO" id="GO:0006384">
    <property type="term" value="P:transcription initiation at RNA polymerase III promoter"/>
    <property type="evidence" value="ECO:0007669"/>
    <property type="project" value="InterPro"/>
</dbReference>
<accession>A0A131XDN3</accession>
<evidence type="ECO:0000256" key="12">
    <source>
        <dbReference type="ARBA" id="ARBA00045808"/>
    </source>
</evidence>
<evidence type="ECO:0000256" key="6">
    <source>
        <dbReference type="ARBA" id="ARBA00022478"/>
    </source>
</evidence>
<dbReference type="InterPro" id="IPR006590">
    <property type="entry name" value="RNA_pol_Rpb4/RPC9_core"/>
</dbReference>
<dbReference type="InterPro" id="IPR005574">
    <property type="entry name" value="Rpb4/RPC9"/>
</dbReference>
<comment type="similarity">
    <text evidence="3">Belongs to the eukaryotic RPC9 RNA polymerase subunit family.</text>
</comment>
<protein>
    <recommendedName>
        <fullName evidence="4">DNA-directed RNA polymerase III subunit RPC9</fullName>
    </recommendedName>
    <alternativeName>
        <fullName evidence="13">DNA-directed RNA polymerase III subunit rpc9</fullName>
    </alternativeName>
</protein>
<dbReference type="GO" id="GO:0005886">
    <property type="term" value="C:plasma membrane"/>
    <property type="evidence" value="ECO:0007669"/>
    <property type="project" value="UniProtKB-SubCell"/>
</dbReference>
<evidence type="ECO:0000256" key="1">
    <source>
        <dbReference type="ARBA" id="ARBA00004123"/>
    </source>
</evidence>
<dbReference type="PANTHER" id="PTHR15561">
    <property type="entry name" value="CALCITONIN GENE-RELATED PEPTIDE-RECEPTOR COMPONENT PROTEIN"/>
    <property type="match status" value="1"/>
</dbReference>
<feature type="compositionally biased region" description="Acidic residues" evidence="14">
    <location>
        <begin position="131"/>
        <end position="151"/>
    </location>
</feature>
<organism evidence="16">
    <name type="scientific">Hyalomma excavatum</name>
    <dbReference type="NCBI Taxonomy" id="257692"/>
    <lineage>
        <taxon>Eukaryota</taxon>
        <taxon>Metazoa</taxon>
        <taxon>Ecdysozoa</taxon>
        <taxon>Arthropoda</taxon>
        <taxon>Chelicerata</taxon>
        <taxon>Arachnida</taxon>
        <taxon>Acari</taxon>
        <taxon>Parasitiformes</taxon>
        <taxon>Ixodida</taxon>
        <taxon>Ixodoidea</taxon>
        <taxon>Ixodidae</taxon>
        <taxon>Hyalomminae</taxon>
        <taxon>Hyalomma</taxon>
    </lineage>
</organism>
<keyword evidence="7" id="KW-0472">Membrane</keyword>
<keyword evidence="5" id="KW-1003">Cell membrane</keyword>
<dbReference type="SMART" id="SM00657">
    <property type="entry name" value="RPOL4c"/>
    <property type="match status" value="1"/>
</dbReference>
<keyword evidence="9" id="KW-0539">Nucleus</keyword>
<evidence type="ECO:0000313" key="16">
    <source>
        <dbReference type="EMBL" id="JAP64210.1"/>
    </source>
</evidence>
<evidence type="ECO:0000256" key="9">
    <source>
        <dbReference type="ARBA" id="ARBA00023242"/>
    </source>
</evidence>
<dbReference type="FunFam" id="1.20.1250.40:FF:000002">
    <property type="entry name" value="DNA-directed RNA polymerase III subunit RPC9"/>
    <property type="match status" value="1"/>
</dbReference>
<comment type="subcellular location">
    <subcellularLocation>
        <location evidence="2">Cell membrane</location>
        <topology evidence="2">Peripheral membrane protein</topology>
        <orientation evidence="2">Cytoplasmic side</orientation>
    </subcellularLocation>
    <subcellularLocation>
        <location evidence="1">Nucleus</location>
    </subcellularLocation>
</comment>
<feature type="region of interest" description="Disordered" evidence="14">
    <location>
        <begin position="124"/>
        <end position="151"/>
    </location>
</feature>
<keyword evidence="8" id="KW-0804">Transcription</keyword>
<dbReference type="EMBL" id="GEFH01004371">
    <property type="protein sequence ID" value="JAP64210.1"/>
    <property type="molecule type" value="mRNA"/>
</dbReference>
<comment type="function">
    <text evidence="12">DNA-dependent RNA polymerase catalyzes the transcription of DNA into RNA using the four ribonucleoside triphosphates as substrates. Specific peripheric component of RNA polymerase III (Pol III) which synthesizes small non-coding RNAs including 5S rRNA, snRNAs, tRNAs and miRNAs from at least 500 distinct genomic loci. With POLR3H/RPC8 forms a mobile stalk that protrudes from Pol III core and functions primarily in transcription initiation. Pol III plays a key role in sensing and limiting infection by intracellular bacteria and DNA viruses. Acts as nuclear and cytosolic DNA sensor involved in innate immune response. Can sense non-self dsDNA that serves as template for transcription into dsRNA. The non-self RNA polymerase III transcripts, such as Epstein-Barr virus-encoded RNAs (EBERs) induce type I interferon and NF-kappa-B through the RIG-I pathway.</text>
</comment>
<evidence type="ECO:0000256" key="7">
    <source>
        <dbReference type="ARBA" id="ARBA00023136"/>
    </source>
</evidence>
<dbReference type="GO" id="GO:0005666">
    <property type="term" value="C:RNA polymerase III complex"/>
    <property type="evidence" value="ECO:0007669"/>
    <property type="project" value="InterPro"/>
</dbReference>
<evidence type="ECO:0000256" key="8">
    <source>
        <dbReference type="ARBA" id="ARBA00023163"/>
    </source>
</evidence>
<evidence type="ECO:0000256" key="13">
    <source>
        <dbReference type="ARBA" id="ARBA00073026"/>
    </source>
</evidence>
<keyword evidence="6 16" id="KW-0240">DNA-directed RNA polymerase</keyword>
<evidence type="ECO:0000256" key="2">
    <source>
        <dbReference type="ARBA" id="ARBA00004413"/>
    </source>
</evidence>
<dbReference type="Pfam" id="PF03874">
    <property type="entry name" value="RNA_pol_Rpb4"/>
    <property type="match status" value="1"/>
</dbReference>
<dbReference type="SUPFAM" id="SSF47819">
    <property type="entry name" value="HRDC-like"/>
    <property type="match status" value="1"/>
</dbReference>
<proteinExistence type="evidence at transcript level"/>
<dbReference type="InterPro" id="IPR038324">
    <property type="entry name" value="Rpb4/RPC9_sf"/>
</dbReference>
<evidence type="ECO:0000256" key="4">
    <source>
        <dbReference type="ARBA" id="ARBA00016672"/>
    </source>
</evidence>
<dbReference type="AlphaFoldDB" id="A0A131XDN3"/>
<evidence type="ECO:0000256" key="14">
    <source>
        <dbReference type="SAM" id="MobiDB-lite"/>
    </source>
</evidence>
<dbReference type="Gene3D" id="1.20.1250.40">
    <property type="match status" value="1"/>
</dbReference>
<sequence>MKIVKENAAFLSNFEVLALLKGLQSDKKASGGKAAAARTVPNLATVSYETITYLEGTACARQTAEHIEDFLRQISALPFKLSKVEKLQLINHRPTSPVEIQLLIEESEERLSDEDIITLLDLVERTLPPREDEEPAEDEGDQGGDEEAMQE</sequence>
<dbReference type="GO" id="GO:0000166">
    <property type="term" value="F:nucleotide binding"/>
    <property type="evidence" value="ECO:0007669"/>
    <property type="project" value="InterPro"/>
</dbReference>
<feature type="domain" description="RNA polymerase Rpb4/RPC9 core" evidence="15">
    <location>
        <begin position="3"/>
        <end position="130"/>
    </location>
</feature>